<evidence type="ECO:0000313" key="2">
    <source>
        <dbReference type="Proteomes" id="UP000032266"/>
    </source>
</evidence>
<reference evidence="1 2" key="1">
    <citation type="submission" date="2014-01" db="EMBL/GenBank/DDBJ databases">
        <title>Full genme sequencing of cellulolytic bacterium Gynuella sunshinyii YC6258T gen. nov., sp. nov.</title>
        <authorList>
            <person name="Khan H."/>
            <person name="Chung E.J."/>
            <person name="Chung Y.R."/>
        </authorList>
    </citation>
    <scope>NUCLEOTIDE SEQUENCE [LARGE SCALE GENOMIC DNA]</scope>
    <source>
        <strain evidence="1 2">YC6258</strain>
    </source>
</reference>
<dbReference type="EMBL" id="CP007142">
    <property type="protein sequence ID" value="AJQ92116.1"/>
    <property type="molecule type" value="Genomic_DNA"/>
</dbReference>
<dbReference type="AlphaFoldDB" id="A0A0C5VCY2"/>
<sequence length="41" mass="4290">MLTQRHAEGVIGVTKISGYVRRSVSGGVNNEVNNSVSNMAG</sequence>
<proteinExistence type="predicted"/>
<evidence type="ECO:0000313" key="1">
    <source>
        <dbReference type="EMBL" id="AJQ92116.1"/>
    </source>
</evidence>
<dbReference type="Proteomes" id="UP000032266">
    <property type="component" value="Chromosome"/>
</dbReference>
<dbReference type="KEGG" id="gsn:YC6258_00060"/>
<dbReference type="HOGENOM" id="CLU_3270752_0_0_6"/>
<protein>
    <submittedName>
        <fullName evidence="1">Uncharacterized protein</fullName>
    </submittedName>
</protein>
<organism evidence="1 2">
    <name type="scientific">Gynuella sunshinyii YC6258</name>
    <dbReference type="NCBI Taxonomy" id="1445510"/>
    <lineage>
        <taxon>Bacteria</taxon>
        <taxon>Pseudomonadati</taxon>
        <taxon>Pseudomonadota</taxon>
        <taxon>Gammaproteobacteria</taxon>
        <taxon>Oceanospirillales</taxon>
        <taxon>Saccharospirillaceae</taxon>
        <taxon>Gynuella</taxon>
    </lineage>
</organism>
<accession>A0A0C5VCY2</accession>
<name>A0A0C5VCY2_9GAMM</name>
<keyword evidence="2" id="KW-1185">Reference proteome</keyword>
<gene>
    <name evidence="1" type="ORF">YC6258_00060</name>
</gene>